<dbReference type="SUPFAM" id="SSF50341">
    <property type="entry name" value="CheW-like"/>
    <property type="match status" value="1"/>
</dbReference>
<dbReference type="InterPro" id="IPR036061">
    <property type="entry name" value="CheW-like_dom_sf"/>
</dbReference>
<dbReference type="GO" id="GO:0000160">
    <property type="term" value="P:phosphorelay signal transduction system"/>
    <property type="evidence" value="ECO:0007669"/>
    <property type="project" value="InterPro"/>
</dbReference>
<keyword evidence="1" id="KW-0597">Phosphoprotein</keyword>
<dbReference type="PANTHER" id="PTHR47233:SF3">
    <property type="entry name" value="CHEMOTAXIS PROTEIN CHEV"/>
    <property type="match status" value="1"/>
</dbReference>
<dbReference type="InterPro" id="IPR001789">
    <property type="entry name" value="Sig_transdc_resp-reg_receiver"/>
</dbReference>
<sequence length="315" mass="35096">MSEILKNVDSRTNLVGQNRLELLMFRLNGRQAFAINVFKVREVLTLPKMTLMPHRSPSVIGVVYLRGRSLPVIDLSKAIGMRPLEFNDESTIIVTEYNSTVQAFLVGSVDRIINLNWEQIQPPPSGAGRHHYLTAITQLDDRIIEIVDVEKVLSEIAPLSMELPESVLQDEVISRAAGKAVLMIDDSHTAHAQAGNIFRKLGLKVHQAMDGREGLDKLVAMADASDTPLSEQLLLVVTDAEMPRMDGYRLTTEIRNHPKLKDLFVVLHTSLSGAFNQAMVEKVGCDRFLSKFKPEELAELVKERIQAIETTGPVP</sequence>
<keyword evidence="5" id="KW-1185">Reference proteome</keyword>
<dbReference type="EMBL" id="AAOE01000027">
    <property type="protein sequence ID" value="EAR08025.1"/>
    <property type="molecule type" value="Genomic_DNA"/>
</dbReference>
<dbReference type="OrthoDB" id="9806105at2"/>
<evidence type="ECO:0000313" key="4">
    <source>
        <dbReference type="EMBL" id="EAR08025.1"/>
    </source>
</evidence>
<dbReference type="InterPro" id="IPR024181">
    <property type="entry name" value="Chemotax_regulator_CheV"/>
</dbReference>
<dbReference type="PIRSF" id="PIRSF002867">
    <property type="entry name" value="CheV"/>
    <property type="match status" value="1"/>
</dbReference>
<dbReference type="InterPro" id="IPR002545">
    <property type="entry name" value="CheW-lke_dom"/>
</dbReference>
<dbReference type="AlphaFoldDB" id="A4BIR1"/>
<dbReference type="Gene3D" id="2.30.30.40">
    <property type="entry name" value="SH3 Domains"/>
    <property type="match status" value="1"/>
</dbReference>
<dbReference type="PROSITE" id="PS50110">
    <property type="entry name" value="RESPONSE_REGULATORY"/>
    <property type="match status" value="1"/>
</dbReference>
<evidence type="ECO:0000256" key="1">
    <source>
        <dbReference type="PROSITE-ProRule" id="PRU00169"/>
    </source>
</evidence>
<feature type="modified residue" description="4-aspartylphosphate" evidence="1">
    <location>
        <position position="239"/>
    </location>
</feature>
<dbReference type="Proteomes" id="UP000005953">
    <property type="component" value="Unassembled WGS sequence"/>
</dbReference>
<comment type="caution">
    <text evidence="4">The sequence shown here is derived from an EMBL/GenBank/DDBJ whole genome shotgun (WGS) entry which is preliminary data.</text>
</comment>
<dbReference type="STRING" id="314283.MED297_15685"/>
<feature type="domain" description="CheW-like" evidence="3">
    <location>
        <begin position="19"/>
        <end position="158"/>
    </location>
</feature>
<evidence type="ECO:0000259" key="2">
    <source>
        <dbReference type="PROSITE" id="PS50110"/>
    </source>
</evidence>
<name>A4BIR1_9GAMM</name>
<evidence type="ECO:0000313" key="5">
    <source>
        <dbReference type="Proteomes" id="UP000005953"/>
    </source>
</evidence>
<dbReference type="PANTHER" id="PTHR47233">
    <property type="entry name" value="CHEMOTAXIS PROTEIN CHEV"/>
    <property type="match status" value="1"/>
</dbReference>
<protein>
    <submittedName>
        <fullName evidence="4">Chemotaxis protein CheV</fullName>
    </submittedName>
</protein>
<organism evidence="4 5">
    <name type="scientific">Reinekea blandensis MED297</name>
    <dbReference type="NCBI Taxonomy" id="314283"/>
    <lineage>
        <taxon>Bacteria</taxon>
        <taxon>Pseudomonadati</taxon>
        <taxon>Pseudomonadota</taxon>
        <taxon>Gammaproteobacteria</taxon>
        <taxon>Oceanospirillales</taxon>
        <taxon>Saccharospirillaceae</taxon>
        <taxon>Reinekea</taxon>
    </lineage>
</organism>
<accession>A4BIR1</accession>
<dbReference type="Gene3D" id="3.40.50.2300">
    <property type="match status" value="1"/>
</dbReference>
<gene>
    <name evidence="4" type="ORF">MED297_15685</name>
</gene>
<feature type="domain" description="Response regulatory" evidence="2">
    <location>
        <begin position="180"/>
        <end position="306"/>
    </location>
</feature>
<dbReference type="Gene3D" id="2.40.50.180">
    <property type="entry name" value="CheA-289, Domain 4"/>
    <property type="match status" value="1"/>
</dbReference>
<dbReference type="SUPFAM" id="SSF52172">
    <property type="entry name" value="CheY-like"/>
    <property type="match status" value="1"/>
</dbReference>
<dbReference type="RefSeq" id="WP_008043290.1">
    <property type="nucleotide sequence ID" value="NZ_CH724150.1"/>
</dbReference>
<dbReference type="HOGENOM" id="CLU_048995_0_0_6"/>
<proteinExistence type="predicted"/>
<dbReference type="Pfam" id="PF01584">
    <property type="entry name" value="CheW"/>
    <property type="match status" value="1"/>
</dbReference>
<dbReference type="SMART" id="SM00448">
    <property type="entry name" value="REC"/>
    <property type="match status" value="1"/>
</dbReference>
<dbReference type="GO" id="GO:0006935">
    <property type="term" value="P:chemotaxis"/>
    <property type="evidence" value="ECO:0007669"/>
    <property type="project" value="InterPro"/>
</dbReference>
<dbReference type="SMART" id="SM00260">
    <property type="entry name" value="CheW"/>
    <property type="match status" value="1"/>
</dbReference>
<dbReference type="InterPro" id="IPR011006">
    <property type="entry name" value="CheY-like_superfamily"/>
</dbReference>
<dbReference type="PROSITE" id="PS50851">
    <property type="entry name" value="CHEW"/>
    <property type="match status" value="1"/>
</dbReference>
<reference evidence="4 5" key="1">
    <citation type="submission" date="2006-02" db="EMBL/GenBank/DDBJ databases">
        <authorList>
            <person name="Pinhassi J."/>
            <person name="Pedros-Alio C."/>
            <person name="Ferriera S."/>
            <person name="Johnson J."/>
            <person name="Kravitz S."/>
            <person name="Halpern A."/>
            <person name="Remington K."/>
            <person name="Beeson K."/>
            <person name="Tran B."/>
            <person name="Rogers Y.-H."/>
            <person name="Friedman R."/>
            <person name="Venter J.C."/>
        </authorList>
    </citation>
    <scope>NUCLEOTIDE SEQUENCE [LARGE SCALE GENOMIC DNA]</scope>
    <source>
        <strain evidence="4 5">MED297</strain>
    </source>
</reference>
<dbReference type="Pfam" id="PF00072">
    <property type="entry name" value="Response_reg"/>
    <property type="match status" value="1"/>
</dbReference>
<evidence type="ECO:0000259" key="3">
    <source>
        <dbReference type="PROSITE" id="PS50851"/>
    </source>
</evidence>